<comment type="caution">
    <text evidence="1">The sequence shown here is derived from an EMBL/GenBank/DDBJ whole genome shotgun (WGS) entry which is preliminary data.</text>
</comment>
<reference evidence="1" key="1">
    <citation type="journal article" date="2015" name="Nature">
        <title>Complex archaea that bridge the gap between prokaryotes and eukaryotes.</title>
        <authorList>
            <person name="Spang A."/>
            <person name="Saw J.H."/>
            <person name="Jorgensen S.L."/>
            <person name="Zaremba-Niedzwiedzka K."/>
            <person name="Martijn J."/>
            <person name="Lind A.E."/>
            <person name="van Eijk R."/>
            <person name="Schleper C."/>
            <person name="Guy L."/>
            <person name="Ettema T.J."/>
        </authorList>
    </citation>
    <scope>NUCLEOTIDE SEQUENCE</scope>
</reference>
<protein>
    <submittedName>
        <fullName evidence="1">Uncharacterized protein</fullName>
    </submittedName>
</protein>
<proteinExistence type="predicted"/>
<accession>A0A0F9JE98</accession>
<gene>
    <name evidence="1" type="ORF">LCGC14_1463940</name>
</gene>
<name>A0A0F9JE98_9ZZZZ</name>
<sequence>MSSHFKNLVSVYDSPSDAIDEGIKQGREAAAKPPYDTKTRGQRMAKKEKLTLSAVAANIVDIFCDTFGRSDSGDFTLLEQKIIKELKPLKNPKDYGYETNEIVD</sequence>
<evidence type="ECO:0000313" key="1">
    <source>
        <dbReference type="EMBL" id="KKM68129.1"/>
    </source>
</evidence>
<dbReference type="AlphaFoldDB" id="A0A0F9JE98"/>
<dbReference type="EMBL" id="LAZR01010222">
    <property type="protein sequence ID" value="KKM68129.1"/>
    <property type="molecule type" value="Genomic_DNA"/>
</dbReference>
<organism evidence="1">
    <name type="scientific">marine sediment metagenome</name>
    <dbReference type="NCBI Taxonomy" id="412755"/>
    <lineage>
        <taxon>unclassified sequences</taxon>
        <taxon>metagenomes</taxon>
        <taxon>ecological metagenomes</taxon>
    </lineage>
</organism>